<reference evidence="1" key="1">
    <citation type="submission" date="2021-06" db="EMBL/GenBank/DDBJ databases">
        <authorList>
            <person name="Kallberg Y."/>
            <person name="Tangrot J."/>
            <person name="Rosling A."/>
        </authorList>
    </citation>
    <scope>NUCLEOTIDE SEQUENCE</scope>
    <source>
        <strain evidence="1">IL203A</strain>
    </source>
</reference>
<dbReference type="Proteomes" id="UP000789702">
    <property type="component" value="Unassembled WGS sequence"/>
</dbReference>
<evidence type="ECO:0000313" key="2">
    <source>
        <dbReference type="Proteomes" id="UP000789702"/>
    </source>
</evidence>
<gene>
    <name evidence="1" type="ORF">DHETER_LOCUS7075</name>
</gene>
<dbReference type="EMBL" id="CAJVPU010009571">
    <property type="protein sequence ID" value="CAG8596510.1"/>
    <property type="molecule type" value="Genomic_DNA"/>
</dbReference>
<evidence type="ECO:0000313" key="1">
    <source>
        <dbReference type="EMBL" id="CAG8596510.1"/>
    </source>
</evidence>
<sequence>VVGTFGRLPYIDPKILNDLDYPYDKQSDIYSFGVLMWEISSGQCPFYGLDPTATRLSIINGKRETPIPDTPEDYRHLYVDCWNGEPQNRPIIDTIAFMSYLMILLAINLNTFWNTITFSKPYS</sequence>
<accession>A0ACA9MLR6</accession>
<name>A0ACA9MLR6_9GLOM</name>
<keyword evidence="2" id="KW-1185">Reference proteome</keyword>
<organism evidence="1 2">
    <name type="scientific">Dentiscutata heterogama</name>
    <dbReference type="NCBI Taxonomy" id="1316150"/>
    <lineage>
        <taxon>Eukaryota</taxon>
        <taxon>Fungi</taxon>
        <taxon>Fungi incertae sedis</taxon>
        <taxon>Mucoromycota</taxon>
        <taxon>Glomeromycotina</taxon>
        <taxon>Glomeromycetes</taxon>
        <taxon>Diversisporales</taxon>
        <taxon>Gigasporaceae</taxon>
        <taxon>Dentiscutata</taxon>
    </lineage>
</organism>
<proteinExistence type="predicted"/>
<comment type="caution">
    <text evidence="1">The sequence shown here is derived from an EMBL/GenBank/DDBJ whole genome shotgun (WGS) entry which is preliminary data.</text>
</comment>
<feature type="non-terminal residue" evidence="1">
    <location>
        <position position="1"/>
    </location>
</feature>
<protein>
    <submittedName>
        <fullName evidence="1">15560_t:CDS:1</fullName>
    </submittedName>
</protein>